<sequence>MESAYLTKAHEHVRNAATATYSSSIVTAGAEHEQAASAFRNAAQDTHNAEALRILELLENHHVKLAQLIREPPRKKEKDGDAASQASESASQASESATPPPAKAATARTSSPSPGASSPTRAPSRRRLPQSSIASNLAEKRGIPGVRRATPAASPVSVTNALATRSERPDTPVRDLLQRQSRDAEDANKKKGESSHPTHRANQALSNAEESPAPRPSSSPSEDNFRRFYSAFGGVISAISAPLAFTSLPLHPTPPPAPDPEPISLPKKSKSKSPDTSRSIKSSEPDLAALISKPALRALREDRQGALGPFANNESFYVVPTSGGTVSYANILRDQQAHPHHAAQNPQLDAIDELEGDGLRGSSHEEFVDARETAFPPSPTAPRHQRPRSRGSTVTTARTIPAGRGTGLKTMEELQLENETLRTLIDKQAKRLSMWETTSQSSYNALAQSFRARGGIGNKQMSDPSALAQALSLGSNALPSPPPVPSIPPQYSQPSKGNEDDEKEKEARERIAELEALLAGREQQISSLTDEKESLAKQNEKHALVIGRYREQWEKLKAGARKKEQERREKRIIELKTGATEGKDSARESESGDAEDKEEGEGLVEEEPGFGKA</sequence>
<proteinExistence type="predicted"/>
<evidence type="ECO:0000313" key="1">
    <source>
        <dbReference type="EMBL" id="KAF2477369.1"/>
    </source>
</evidence>
<accession>A0ACB6RDN6</accession>
<dbReference type="Proteomes" id="UP000799755">
    <property type="component" value="Unassembled WGS sequence"/>
</dbReference>
<keyword evidence="2" id="KW-1185">Reference proteome</keyword>
<evidence type="ECO:0000313" key="2">
    <source>
        <dbReference type="Proteomes" id="UP000799755"/>
    </source>
</evidence>
<organism evidence="1 2">
    <name type="scientific">Lindgomyces ingoldianus</name>
    <dbReference type="NCBI Taxonomy" id="673940"/>
    <lineage>
        <taxon>Eukaryota</taxon>
        <taxon>Fungi</taxon>
        <taxon>Dikarya</taxon>
        <taxon>Ascomycota</taxon>
        <taxon>Pezizomycotina</taxon>
        <taxon>Dothideomycetes</taxon>
        <taxon>Pleosporomycetidae</taxon>
        <taxon>Pleosporales</taxon>
        <taxon>Lindgomycetaceae</taxon>
        <taxon>Lindgomyces</taxon>
    </lineage>
</organism>
<protein>
    <submittedName>
        <fullName evidence="1">Uncharacterized protein</fullName>
    </submittedName>
</protein>
<gene>
    <name evidence="1" type="ORF">BDR25DRAFT_274459</name>
</gene>
<reference evidence="1" key="1">
    <citation type="journal article" date="2020" name="Stud. Mycol.">
        <title>101 Dothideomycetes genomes: a test case for predicting lifestyles and emergence of pathogens.</title>
        <authorList>
            <person name="Haridas S."/>
            <person name="Albert R."/>
            <person name="Binder M."/>
            <person name="Bloem J."/>
            <person name="Labutti K."/>
            <person name="Salamov A."/>
            <person name="Andreopoulos B."/>
            <person name="Baker S."/>
            <person name="Barry K."/>
            <person name="Bills G."/>
            <person name="Bluhm B."/>
            <person name="Cannon C."/>
            <person name="Castanera R."/>
            <person name="Culley D."/>
            <person name="Daum C."/>
            <person name="Ezra D."/>
            <person name="Gonzalez J."/>
            <person name="Henrissat B."/>
            <person name="Kuo A."/>
            <person name="Liang C."/>
            <person name="Lipzen A."/>
            <person name="Lutzoni F."/>
            <person name="Magnuson J."/>
            <person name="Mondo S."/>
            <person name="Nolan M."/>
            <person name="Ohm R."/>
            <person name="Pangilinan J."/>
            <person name="Park H.-J."/>
            <person name="Ramirez L."/>
            <person name="Alfaro M."/>
            <person name="Sun H."/>
            <person name="Tritt A."/>
            <person name="Yoshinaga Y."/>
            <person name="Zwiers L.-H."/>
            <person name="Turgeon B."/>
            <person name="Goodwin S."/>
            <person name="Spatafora J."/>
            <person name="Crous P."/>
            <person name="Grigoriev I."/>
        </authorList>
    </citation>
    <scope>NUCLEOTIDE SEQUENCE</scope>
    <source>
        <strain evidence="1">ATCC 200398</strain>
    </source>
</reference>
<name>A0ACB6RDN6_9PLEO</name>
<dbReference type="EMBL" id="MU003492">
    <property type="protein sequence ID" value="KAF2477369.1"/>
    <property type="molecule type" value="Genomic_DNA"/>
</dbReference>
<comment type="caution">
    <text evidence="1">The sequence shown here is derived from an EMBL/GenBank/DDBJ whole genome shotgun (WGS) entry which is preliminary data.</text>
</comment>